<proteinExistence type="predicted"/>
<reference evidence="1 2" key="1">
    <citation type="submission" date="2013-07" db="EMBL/GenBank/DDBJ databases">
        <authorList>
            <person name="Weinstock G."/>
            <person name="Sodergren E."/>
            <person name="Wylie T."/>
            <person name="Fulton L."/>
            <person name="Fulton R."/>
            <person name="Fronick C."/>
            <person name="O'Laughlin M."/>
            <person name="Godfrey J."/>
            <person name="Miner T."/>
            <person name="Herter B."/>
            <person name="Appelbaum E."/>
            <person name="Cordes M."/>
            <person name="Lek S."/>
            <person name="Wollam A."/>
            <person name="Pepin K.H."/>
            <person name="Palsikar V.B."/>
            <person name="Mitreva M."/>
            <person name="Wilson R.K."/>
        </authorList>
    </citation>
    <scope>NUCLEOTIDE SEQUENCE [LARGE SCALE GENOMIC DNA]</scope>
    <source>
        <strain evidence="1 2">ATCC 14940</strain>
    </source>
</reference>
<organism evidence="1 2">
    <name type="scientific">[Clostridium] symbiosum ATCC 14940</name>
    <dbReference type="NCBI Taxonomy" id="411472"/>
    <lineage>
        <taxon>Bacteria</taxon>
        <taxon>Bacillati</taxon>
        <taxon>Bacillota</taxon>
        <taxon>Clostridia</taxon>
        <taxon>Lachnospirales</taxon>
        <taxon>Lachnospiraceae</taxon>
        <taxon>Otoolea</taxon>
    </lineage>
</organism>
<dbReference type="SUPFAM" id="SSF48295">
    <property type="entry name" value="TrpR-like"/>
    <property type="match status" value="1"/>
</dbReference>
<dbReference type="NCBIfam" id="NF047593">
    <property type="entry name" value="IS66_ISAeme5_TnpA"/>
    <property type="match status" value="1"/>
</dbReference>
<dbReference type="InterPro" id="IPR010921">
    <property type="entry name" value="Trp_repressor/repl_initiator"/>
</dbReference>
<gene>
    <name evidence="1" type="ORF">CLOSYM_04278</name>
</gene>
<dbReference type="InterPro" id="IPR002514">
    <property type="entry name" value="Transposase_8"/>
</dbReference>
<name>A0ABC9TS48_CLOSY</name>
<accession>A0ABC9TS48</accession>
<comment type="caution">
    <text evidence="1">The sequence shown here is derived from an EMBL/GenBank/DDBJ whole genome shotgun (WGS) entry which is preliminary data.</text>
</comment>
<sequence length="63" mass="7253">MPEQIRLINECRQSGMTDADWCRENGIAVSTFYNWVSRCRKAAADQILPPNYGYLGDRVRSQT</sequence>
<dbReference type="EMBL" id="AWSU01000342">
    <property type="protein sequence ID" value="ERI74158.1"/>
    <property type="molecule type" value="Genomic_DNA"/>
</dbReference>
<dbReference type="Proteomes" id="UP000016491">
    <property type="component" value="Unassembled WGS sequence"/>
</dbReference>
<evidence type="ECO:0000313" key="1">
    <source>
        <dbReference type="EMBL" id="ERI74158.1"/>
    </source>
</evidence>
<evidence type="ECO:0000313" key="2">
    <source>
        <dbReference type="Proteomes" id="UP000016491"/>
    </source>
</evidence>
<dbReference type="AlphaFoldDB" id="A0ABC9TS48"/>
<evidence type="ECO:0008006" key="3">
    <source>
        <dbReference type="Google" id="ProtNLM"/>
    </source>
</evidence>
<dbReference type="Pfam" id="PF01527">
    <property type="entry name" value="HTH_Tnp_1"/>
    <property type="match status" value="1"/>
</dbReference>
<protein>
    <recommendedName>
        <fullName evidence="3">Transposase</fullName>
    </recommendedName>
</protein>